<keyword evidence="2" id="KW-1185">Reference proteome</keyword>
<evidence type="ECO:0000313" key="2">
    <source>
        <dbReference type="Proteomes" id="UP001497700"/>
    </source>
</evidence>
<organism evidence="1 2">
    <name type="scientific">Hypoxylon rubiginosum</name>
    <dbReference type="NCBI Taxonomy" id="110542"/>
    <lineage>
        <taxon>Eukaryota</taxon>
        <taxon>Fungi</taxon>
        <taxon>Dikarya</taxon>
        <taxon>Ascomycota</taxon>
        <taxon>Pezizomycotina</taxon>
        <taxon>Sordariomycetes</taxon>
        <taxon>Xylariomycetidae</taxon>
        <taxon>Xylariales</taxon>
        <taxon>Hypoxylaceae</taxon>
        <taxon>Hypoxylon</taxon>
    </lineage>
</organism>
<dbReference type="EMBL" id="MU393475">
    <property type="protein sequence ID" value="KAI4865216.1"/>
    <property type="molecule type" value="Genomic_DNA"/>
</dbReference>
<proteinExistence type="predicted"/>
<sequence length="318" mass="35919">MNETAAPLVRDIESTTSDQYDTSIETNGCTINLNKVDIKPRTRVRGIPGRADATLMSAPSPTGQSNVIQHVCKTQPYLQDSLRSIYVGENGTAHRFVRGSVITFNINHGSFPNPRYAKHATKSLEKAADAWNWGDFGVSFQRVPDDRPAVFQLSYSEEDGGDPRWLAQAFFPYRVRREKQPQLRVLPSAFEQANYNRIVNILCHELGHVLGLRHQFAQTDPRELHMSSVRIGEDDVSSVMNYFTDLSLLCIQKSDFDGVREFYAFDGECYRGFMVEEVVPREFAPSHRIASRSSSSWSLVSKFAHLLFIIISSHLARG</sequence>
<evidence type="ECO:0000313" key="1">
    <source>
        <dbReference type="EMBL" id="KAI4865216.1"/>
    </source>
</evidence>
<gene>
    <name evidence="1" type="ORF">F4820DRAFT_306692</name>
</gene>
<name>A0ACB9Z133_9PEZI</name>
<dbReference type="Proteomes" id="UP001497700">
    <property type="component" value="Unassembled WGS sequence"/>
</dbReference>
<protein>
    <submittedName>
        <fullName evidence="1">Uncharacterized protein</fullName>
    </submittedName>
</protein>
<accession>A0ACB9Z133</accession>
<comment type="caution">
    <text evidence="1">The sequence shown here is derived from an EMBL/GenBank/DDBJ whole genome shotgun (WGS) entry which is preliminary data.</text>
</comment>
<reference evidence="1 2" key="1">
    <citation type="journal article" date="2022" name="New Phytol.">
        <title>Ecological generalism drives hyperdiversity of secondary metabolite gene clusters in xylarialean endophytes.</title>
        <authorList>
            <person name="Franco M.E.E."/>
            <person name="Wisecaver J.H."/>
            <person name="Arnold A.E."/>
            <person name="Ju Y.M."/>
            <person name="Slot J.C."/>
            <person name="Ahrendt S."/>
            <person name="Moore L.P."/>
            <person name="Eastman K.E."/>
            <person name="Scott K."/>
            <person name="Konkel Z."/>
            <person name="Mondo S.J."/>
            <person name="Kuo A."/>
            <person name="Hayes R.D."/>
            <person name="Haridas S."/>
            <person name="Andreopoulos B."/>
            <person name="Riley R."/>
            <person name="LaButti K."/>
            <person name="Pangilinan J."/>
            <person name="Lipzen A."/>
            <person name="Amirebrahimi M."/>
            <person name="Yan J."/>
            <person name="Adam C."/>
            <person name="Keymanesh K."/>
            <person name="Ng V."/>
            <person name="Louie K."/>
            <person name="Northen T."/>
            <person name="Drula E."/>
            <person name="Henrissat B."/>
            <person name="Hsieh H.M."/>
            <person name="Youens-Clark K."/>
            <person name="Lutzoni F."/>
            <person name="Miadlikowska J."/>
            <person name="Eastwood D.C."/>
            <person name="Hamelin R.C."/>
            <person name="Grigoriev I.V."/>
            <person name="U'Ren J.M."/>
        </authorList>
    </citation>
    <scope>NUCLEOTIDE SEQUENCE [LARGE SCALE GENOMIC DNA]</scope>
    <source>
        <strain evidence="1 2">CBS 119005</strain>
    </source>
</reference>